<accession>A0ABV7ZA46</accession>
<reference evidence="2" key="1">
    <citation type="journal article" date="2019" name="Int. J. Syst. Evol. Microbiol.">
        <title>The Global Catalogue of Microorganisms (GCM) 10K type strain sequencing project: providing services to taxonomists for standard genome sequencing and annotation.</title>
        <authorList>
            <consortium name="The Broad Institute Genomics Platform"/>
            <consortium name="The Broad Institute Genome Sequencing Center for Infectious Disease"/>
            <person name="Wu L."/>
            <person name="Ma J."/>
        </authorList>
    </citation>
    <scope>NUCLEOTIDE SEQUENCE [LARGE SCALE GENOMIC DNA]</scope>
    <source>
        <strain evidence="2">CCTCC AB 2017081</strain>
    </source>
</reference>
<sequence length="163" mass="17545">MTELRDITRPADADRAAAEFASEAQFAGDLRRVRPWLAPDTPRRAVLAAVLHAEGTGFLALLGEYGPWVYAASVRDLQELGGAYGALVHAAHHATERAVYAAAAQQHDSLLTRLETTDHRQPGRGGHADLVALETGFWHAAAVQAQTRHVALGQRRAGGTPER</sequence>
<gene>
    <name evidence="1" type="ORF">ACFOSB_09600</name>
</gene>
<dbReference type="EMBL" id="JBHRZG010000010">
    <property type="protein sequence ID" value="MFC3833110.1"/>
    <property type="molecule type" value="Genomic_DNA"/>
</dbReference>
<dbReference type="RefSeq" id="WP_322472564.1">
    <property type="nucleotide sequence ID" value="NZ_JBHRZG010000010.1"/>
</dbReference>
<evidence type="ECO:0000313" key="2">
    <source>
        <dbReference type="Proteomes" id="UP001595803"/>
    </source>
</evidence>
<proteinExistence type="predicted"/>
<dbReference type="Proteomes" id="UP001595803">
    <property type="component" value="Unassembled WGS sequence"/>
</dbReference>
<comment type="caution">
    <text evidence="1">The sequence shown here is derived from an EMBL/GenBank/DDBJ whole genome shotgun (WGS) entry which is preliminary data.</text>
</comment>
<keyword evidence="2" id="KW-1185">Reference proteome</keyword>
<name>A0ABV7ZA46_9DEIO</name>
<evidence type="ECO:0000313" key="1">
    <source>
        <dbReference type="EMBL" id="MFC3833110.1"/>
    </source>
</evidence>
<protein>
    <submittedName>
        <fullName evidence="1">Uncharacterized protein</fullName>
    </submittedName>
</protein>
<organism evidence="1 2">
    <name type="scientific">Deinococcus rufus</name>
    <dbReference type="NCBI Taxonomy" id="2136097"/>
    <lineage>
        <taxon>Bacteria</taxon>
        <taxon>Thermotogati</taxon>
        <taxon>Deinococcota</taxon>
        <taxon>Deinococci</taxon>
        <taxon>Deinococcales</taxon>
        <taxon>Deinococcaceae</taxon>
        <taxon>Deinococcus</taxon>
    </lineage>
</organism>